<name>A0A927B1F5_9BACT</name>
<dbReference type="Pfam" id="PF00561">
    <property type="entry name" value="Abhydrolase_1"/>
    <property type="match status" value="1"/>
</dbReference>
<proteinExistence type="predicted"/>
<protein>
    <submittedName>
        <fullName evidence="2">Alpha/beta hydrolase</fullName>
    </submittedName>
</protein>
<keyword evidence="3" id="KW-1185">Reference proteome</keyword>
<dbReference type="GO" id="GO:0046464">
    <property type="term" value="P:acylglycerol catabolic process"/>
    <property type="evidence" value="ECO:0007669"/>
    <property type="project" value="TreeGrafter"/>
</dbReference>
<dbReference type="SUPFAM" id="SSF53474">
    <property type="entry name" value="alpha/beta-Hydrolases"/>
    <property type="match status" value="1"/>
</dbReference>
<sequence length="258" mass="29050">MNYQIQEEAGFRYVDEGQGEVLLLLHGLFGALSNWDGVISTFSDRYRVVIPLLPIYEMPIRHASLEGLLAYIEKFVTQKSLQDMTLLGNSLGGHLAILYTFTHPGRVRRLVLTGSSGLFENGMGGSFPKRGSYEYVAERVAYTFYDPKVATKELIDEVFDITTSIPKCMSIVGIAKSAQRNNVAKDLYRIQVPTLLVWGLNDTITPAEVGHEFNRLIADSELHFIDKCCHAPMMEHPEQFNELLENWLARHPVGELVS</sequence>
<dbReference type="GO" id="GO:0047372">
    <property type="term" value="F:monoacylglycerol lipase activity"/>
    <property type="evidence" value="ECO:0007669"/>
    <property type="project" value="TreeGrafter"/>
</dbReference>
<dbReference type="RefSeq" id="WP_191039175.1">
    <property type="nucleotide sequence ID" value="NZ_JACXAA010000003.1"/>
</dbReference>
<dbReference type="PANTHER" id="PTHR43798">
    <property type="entry name" value="MONOACYLGLYCEROL LIPASE"/>
    <property type="match status" value="1"/>
</dbReference>
<dbReference type="Proteomes" id="UP000653797">
    <property type="component" value="Unassembled WGS sequence"/>
</dbReference>
<comment type="caution">
    <text evidence="2">The sequence shown here is derived from an EMBL/GenBank/DDBJ whole genome shotgun (WGS) entry which is preliminary data.</text>
</comment>
<reference evidence="2" key="1">
    <citation type="submission" date="2020-09" db="EMBL/GenBank/DDBJ databases">
        <authorList>
            <person name="Kim M.K."/>
        </authorList>
    </citation>
    <scope>NUCLEOTIDE SEQUENCE</scope>
    <source>
        <strain evidence="2">BT704</strain>
    </source>
</reference>
<evidence type="ECO:0000259" key="1">
    <source>
        <dbReference type="Pfam" id="PF00561"/>
    </source>
</evidence>
<dbReference type="GO" id="GO:0016020">
    <property type="term" value="C:membrane"/>
    <property type="evidence" value="ECO:0007669"/>
    <property type="project" value="TreeGrafter"/>
</dbReference>
<evidence type="ECO:0000313" key="2">
    <source>
        <dbReference type="EMBL" id="MBD2753573.1"/>
    </source>
</evidence>
<accession>A0A927B1F5</accession>
<dbReference type="InterPro" id="IPR050266">
    <property type="entry name" value="AB_hydrolase_sf"/>
</dbReference>
<dbReference type="AlphaFoldDB" id="A0A927B1F5"/>
<feature type="domain" description="AB hydrolase-1" evidence="1">
    <location>
        <begin position="21"/>
        <end position="117"/>
    </location>
</feature>
<dbReference type="InterPro" id="IPR029058">
    <property type="entry name" value="AB_hydrolase_fold"/>
</dbReference>
<keyword evidence="2" id="KW-0378">Hydrolase</keyword>
<evidence type="ECO:0000313" key="3">
    <source>
        <dbReference type="Proteomes" id="UP000653797"/>
    </source>
</evidence>
<dbReference type="InterPro" id="IPR000073">
    <property type="entry name" value="AB_hydrolase_1"/>
</dbReference>
<organism evidence="2 3">
    <name type="scientific">Spirosoma validum</name>
    <dbReference type="NCBI Taxonomy" id="2771355"/>
    <lineage>
        <taxon>Bacteria</taxon>
        <taxon>Pseudomonadati</taxon>
        <taxon>Bacteroidota</taxon>
        <taxon>Cytophagia</taxon>
        <taxon>Cytophagales</taxon>
        <taxon>Cytophagaceae</taxon>
        <taxon>Spirosoma</taxon>
    </lineage>
</organism>
<dbReference type="PRINTS" id="PR00111">
    <property type="entry name" value="ABHYDROLASE"/>
</dbReference>
<dbReference type="Gene3D" id="3.40.50.1820">
    <property type="entry name" value="alpha/beta hydrolase"/>
    <property type="match status" value="1"/>
</dbReference>
<dbReference type="PANTHER" id="PTHR43798:SF33">
    <property type="entry name" value="HYDROLASE, PUTATIVE (AFU_ORTHOLOGUE AFUA_2G14860)-RELATED"/>
    <property type="match status" value="1"/>
</dbReference>
<gene>
    <name evidence="2" type="ORF">IC230_11775</name>
</gene>
<dbReference type="EMBL" id="JACXAA010000003">
    <property type="protein sequence ID" value="MBD2753573.1"/>
    <property type="molecule type" value="Genomic_DNA"/>
</dbReference>